<comment type="caution">
    <text evidence="1">The sequence shown here is derived from an EMBL/GenBank/DDBJ whole genome shotgun (WGS) entry which is preliminary data.</text>
</comment>
<dbReference type="Pfam" id="PF08843">
    <property type="entry name" value="AbiEii"/>
    <property type="match status" value="1"/>
</dbReference>
<gene>
    <name evidence="1" type="ORF">DOS84_18160</name>
</gene>
<proteinExistence type="predicted"/>
<evidence type="ECO:0000313" key="1">
    <source>
        <dbReference type="EMBL" id="PZX92018.1"/>
    </source>
</evidence>
<dbReference type="OrthoDB" id="9780929at2"/>
<organism evidence="1 2">
    <name type="scientific">Flavobacterium aquariorum</name>
    <dbReference type="NCBI Taxonomy" id="2217670"/>
    <lineage>
        <taxon>Bacteria</taxon>
        <taxon>Pseudomonadati</taxon>
        <taxon>Bacteroidota</taxon>
        <taxon>Flavobacteriia</taxon>
        <taxon>Flavobacteriales</taxon>
        <taxon>Flavobacteriaceae</taxon>
        <taxon>Flavobacterium</taxon>
    </lineage>
</organism>
<dbReference type="AlphaFoldDB" id="A0A2W7TPP0"/>
<accession>A0A2W7TPP0</accession>
<keyword evidence="1" id="KW-0808">Transferase</keyword>
<keyword evidence="2" id="KW-1185">Reference proteome</keyword>
<dbReference type="InterPro" id="IPR014942">
    <property type="entry name" value="AbiEii"/>
</dbReference>
<dbReference type="EMBL" id="QKXH01000014">
    <property type="protein sequence ID" value="PZX92018.1"/>
    <property type="molecule type" value="Genomic_DNA"/>
</dbReference>
<name>A0A2W7TPP0_9FLAO</name>
<reference evidence="1 2" key="1">
    <citation type="submission" date="2018-06" db="EMBL/GenBank/DDBJ databases">
        <title>Flavobacterium sp IMCC34762, genome.</title>
        <authorList>
            <person name="Joung Y."/>
            <person name="Cho J."/>
            <person name="Song J."/>
        </authorList>
    </citation>
    <scope>NUCLEOTIDE SEQUENCE [LARGE SCALE GENOMIC DNA]</scope>
    <source>
        <strain evidence="1 2">IMCC34762</strain>
    </source>
</reference>
<sequence>MPDYLHNHKDFAALLRIVGKDLGIEPGLIEKDYWIMHTLYGLKKQGYEFELKGGTSLSKGYEIIQRFSEDIDIHIKPPAEMGIDENPKKEKEPNIKAKKHFYDWLAANIKIDGIVAVKRDTAFDDTRYYRSGGIRLYYDDISEVIDGVKEGILLEAGFDTVTPNNSLTISSWAYNKAVQQEVDIIDNRAKEIACYHPGYTFVEKLQTIATKFRQEQETGEERQNLMRQYYDVYSLLGNKQVQTFIGTEEYQIHKRARFPKTDYNIPIAENEAFLLTDKERKNRFRQRYEKTAALYYNGQPDFDEMLAEIGKWVEKL</sequence>
<protein>
    <submittedName>
        <fullName evidence="1">Nucleotidyl transferase AbiEii/AbiGii toxin family protein</fullName>
    </submittedName>
</protein>
<evidence type="ECO:0000313" key="2">
    <source>
        <dbReference type="Proteomes" id="UP000249177"/>
    </source>
</evidence>
<dbReference type="Proteomes" id="UP000249177">
    <property type="component" value="Unassembled WGS sequence"/>
</dbReference>
<dbReference type="Gene3D" id="3.10.450.620">
    <property type="entry name" value="JHP933, nucleotidyltransferase-like core domain"/>
    <property type="match status" value="1"/>
</dbReference>
<dbReference type="GO" id="GO:0016740">
    <property type="term" value="F:transferase activity"/>
    <property type="evidence" value="ECO:0007669"/>
    <property type="project" value="UniProtKB-KW"/>
</dbReference>